<evidence type="ECO:0000256" key="1">
    <source>
        <dbReference type="PROSITE-ProRule" id="PRU00176"/>
    </source>
</evidence>
<feature type="region of interest" description="Disordered" evidence="2">
    <location>
        <begin position="1"/>
        <end position="24"/>
    </location>
</feature>
<dbReference type="SUPFAM" id="SSF54928">
    <property type="entry name" value="RNA-binding domain, RBD"/>
    <property type="match status" value="1"/>
</dbReference>
<reference evidence="4 5" key="1">
    <citation type="submission" date="2020-08" db="EMBL/GenBank/DDBJ databases">
        <title>Plant Genome Project.</title>
        <authorList>
            <person name="Zhang R.-G."/>
        </authorList>
    </citation>
    <scope>NUCLEOTIDE SEQUENCE [LARGE SCALE GENOMIC DNA]</scope>
    <source>
        <tissue evidence="4">Rhizome</tissue>
    </source>
</reference>
<dbReference type="EMBL" id="JACMSC010000001">
    <property type="protein sequence ID" value="KAG6538613.1"/>
    <property type="molecule type" value="Genomic_DNA"/>
</dbReference>
<protein>
    <recommendedName>
        <fullName evidence="3">RRM domain-containing protein</fullName>
    </recommendedName>
</protein>
<feature type="domain" description="RRM" evidence="3">
    <location>
        <begin position="72"/>
        <end position="159"/>
    </location>
</feature>
<name>A0A8J5IU68_ZINOF</name>
<feature type="compositionally biased region" description="Polar residues" evidence="2">
    <location>
        <begin position="1"/>
        <end position="13"/>
    </location>
</feature>
<dbReference type="CDD" id="cd00590">
    <property type="entry name" value="RRM_SF"/>
    <property type="match status" value="1"/>
</dbReference>
<sequence>MNRDSGSLNNGESSAWKEEEPDNVIDVTADSFPPPLVKVMKDITSKSSPAWCPASHHPASCGPISGLIDDAYSLYLNYLPFDATPAQVEEEFKRFGLIKFGAMQVKRYKLQNSCFSFVEFKFSDVVQRAIEGYQFVAQLTDTEMDSELAANIQVNDFDRYIDHGSPMDQIEVLDLQELEVSEMTSTDPNTKVHHVARTSAVAFGVVYGSLKLSYLKTTLPEDGSALNLLL</sequence>
<dbReference type="Gene3D" id="3.30.70.330">
    <property type="match status" value="1"/>
</dbReference>
<dbReference type="Pfam" id="PF00076">
    <property type="entry name" value="RRM_1"/>
    <property type="match status" value="1"/>
</dbReference>
<proteinExistence type="predicted"/>
<evidence type="ECO:0000259" key="3">
    <source>
        <dbReference type="PROSITE" id="PS50102"/>
    </source>
</evidence>
<gene>
    <name evidence="4" type="ORF">ZIOFF_003737</name>
</gene>
<dbReference type="GO" id="GO:0005829">
    <property type="term" value="C:cytosol"/>
    <property type="evidence" value="ECO:0007669"/>
    <property type="project" value="TreeGrafter"/>
</dbReference>
<dbReference type="GO" id="GO:1990904">
    <property type="term" value="C:ribonucleoprotein complex"/>
    <property type="evidence" value="ECO:0007669"/>
    <property type="project" value="TreeGrafter"/>
</dbReference>
<dbReference type="AlphaFoldDB" id="A0A8J5IU68"/>
<dbReference type="InterPro" id="IPR035979">
    <property type="entry name" value="RBD_domain_sf"/>
</dbReference>
<evidence type="ECO:0000256" key="2">
    <source>
        <dbReference type="SAM" id="MobiDB-lite"/>
    </source>
</evidence>
<dbReference type="GO" id="GO:0003729">
    <property type="term" value="F:mRNA binding"/>
    <property type="evidence" value="ECO:0007669"/>
    <property type="project" value="TreeGrafter"/>
</dbReference>
<dbReference type="PROSITE" id="PS50102">
    <property type="entry name" value="RRM"/>
    <property type="match status" value="1"/>
</dbReference>
<dbReference type="PANTHER" id="PTHR10693:SF20">
    <property type="entry name" value="AT27578P"/>
    <property type="match status" value="1"/>
</dbReference>
<evidence type="ECO:0000313" key="5">
    <source>
        <dbReference type="Proteomes" id="UP000734854"/>
    </source>
</evidence>
<dbReference type="PANTHER" id="PTHR10693">
    <property type="entry name" value="RAS GTPASE-ACTIVATING PROTEIN-BINDING PROTEIN"/>
    <property type="match status" value="1"/>
</dbReference>
<comment type="caution">
    <text evidence="4">The sequence shown here is derived from an EMBL/GenBank/DDBJ whole genome shotgun (WGS) entry which is preliminary data.</text>
</comment>
<organism evidence="4 5">
    <name type="scientific">Zingiber officinale</name>
    <name type="common">Ginger</name>
    <name type="synonym">Amomum zingiber</name>
    <dbReference type="NCBI Taxonomy" id="94328"/>
    <lineage>
        <taxon>Eukaryota</taxon>
        <taxon>Viridiplantae</taxon>
        <taxon>Streptophyta</taxon>
        <taxon>Embryophyta</taxon>
        <taxon>Tracheophyta</taxon>
        <taxon>Spermatophyta</taxon>
        <taxon>Magnoliopsida</taxon>
        <taxon>Liliopsida</taxon>
        <taxon>Zingiberales</taxon>
        <taxon>Zingiberaceae</taxon>
        <taxon>Zingiber</taxon>
    </lineage>
</organism>
<dbReference type="InterPro" id="IPR000504">
    <property type="entry name" value="RRM_dom"/>
</dbReference>
<dbReference type="InterPro" id="IPR012677">
    <property type="entry name" value="Nucleotide-bd_a/b_plait_sf"/>
</dbReference>
<evidence type="ECO:0000313" key="4">
    <source>
        <dbReference type="EMBL" id="KAG6538613.1"/>
    </source>
</evidence>
<dbReference type="InterPro" id="IPR039539">
    <property type="entry name" value="Ras_GTPase_bind_prot"/>
</dbReference>
<dbReference type="Proteomes" id="UP000734854">
    <property type="component" value="Unassembled WGS sequence"/>
</dbReference>
<keyword evidence="1" id="KW-0694">RNA-binding</keyword>
<accession>A0A8J5IU68</accession>
<keyword evidence="5" id="KW-1185">Reference proteome</keyword>